<evidence type="ECO:0000313" key="3">
    <source>
        <dbReference type="Proteomes" id="UP000481643"/>
    </source>
</evidence>
<comment type="caution">
    <text evidence="2">The sequence shown here is derived from an EMBL/GenBank/DDBJ whole genome shotgun (WGS) entry which is preliminary data.</text>
</comment>
<organism evidence="2 3">
    <name type="scientific">Brucella tritici</name>
    <dbReference type="NCBI Taxonomy" id="94626"/>
    <lineage>
        <taxon>Bacteria</taxon>
        <taxon>Pseudomonadati</taxon>
        <taxon>Pseudomonadota</taxon>
        <taxon>Alphaproteobacteria</taxon>
        <taxon>Hyphomicrobiales</taxon>
        <taxon>Brucellaceae</taxon>
        <taxon>Brucella/Ochrobactrum group</taxon>
        <taxon>Brucella</taxon>
    </lineage>
</organism>
<dbReference type="AlphaFoldDB" id="A0A6L3YJT7"/>
<protein>
    <submittedName>
        <fullName evidence="2">Uncharacterized protein</fullName>
    </submittedName>
</protein>
<proteinExistence type="predicted"/>
<gene>
    <name evidence="2" type="ORF">F9L08_15480</name>
</gene>
<evidence type="ECO:0000256" key="1">
    <source>
        <dbReference type="SAM" id="MobiDB-lite"/>
    </source>
</evidence>
<reference evidence="2 3" key="1">
    <citation type="submission" date="2019-09" db="EMBL/GenBank/DDBJ databases">
        <title>Taxonomic organization of the family Brucellaceae based on a phylogenomic approach.</title>
        <authorList>
            <person name="Leclercq S."/>
            <person name="Cloeckaert A."/>
            <person name="Zygmunt M.S."/>
        </authorList>
    </citation>
    <scope>NUCLEOTIDE SEQUENCE [LARGE SCALE GENOMIC DNA]</scope>
    <source>
        <strain evidence="2 3">WS1830</strain>
    </source>
</reference>
<sequence length="70" mass="7752">MPKKPWLIDWRIEGTQQVLTEDADEAQELFDKGFGSPNFLDPLRDGEVSNDPPYRNGTSGRKGGDDADSA</sequence>
<name>A0A6L3YJT7_9HYPH</name>
<accession>A0A6L3YJT7</accession>
<evidence type="ECO:0000313" key="2">
    <source>
        <dbReference type="EMBL" id="KAB2683256.1"/>
    </source>
</evidence>
<dbReference type="EMBL" id="WBVX01000016">
    <property type="protein sequence ID" value="KAB2683256.1"/>
    <property type="molecule type" value="Genomic_DNA"/>
</dbReference>
<feature type="region of interest" description="Disordered" evidence="1">
    <location>
        <begin position="31"/>
        <end position="70"/>
    </location>
</feature>
<dbReference type="RefSeq" id="WP_151652236.1">
    <property type="nucleotide sequence ID" value="NZ_WBVX01000016.1"/>
</dbReference>
<dbReference type="Proteomes" id="UP000481643">
    <property type="component" value="Unassembled WGS sequence"/>
</dbReference>